<dbReference type="Proteomes" id="UP000735302">
    <property type="component" value="Unassembled WGS sequence"/>
</dbReference>
<gene>
    <name evidence="2" type="ORF">PoB_000473200</name>
</gene>
<feature type="compositionally biased region" description="Basic and acidic residues" evidence="1">
    <location>
        <begin position="14"/>
        <end position="26"/>
    </location>
</feature>
<proteinExistence type="predicted"/>
<feature type="region of interest" description="Disordered" evidence="1">
    <location>
        <begin position="1"/>
        <end position="30"/>
    </location>
</feature>
<comment type="caution">
    <text evidence="2">The sequence shown here is derived from an EMBL/GenBank/DDBJ whole genome shotgun (WGS) entry which is preliminary data.</text>
</comment>
<accession>A0AAV3Y605</accession>
<evidence type="ECO:0000313" key="3">
    <source>
        <dbReference type="Proteomes" id="UP000735302"/>
    </source>
</evidence>
<organism evidence="2 3">
    <name type="scientific">Plakobranchus ocellatus</name>
    <dbReference type="NCBI Taxonomy" id="259542"/>
    <lineage>
        <taxon>Eukaryota</taxon>
        <taxon>Metazoa</taxon>
        <taxon>Spiralia</taxon>
        <taxon>Lophotrochozoa</taxon>
        <taxon>Mollusca</taxon>
        <taxon>Gastropoda</taxon>
        <taxon>Heterobranchia</taxon>
        <taxon>Euthyneura</taxon>
        <taxon>Panpulmonata</taxon>
        <taxon>Sacoglossa</taxon>
        <taxon>Placobranchoidea</taxon>
        <taxon>Plakobranchidae</taxon>
        <taxon>Plakobranchus</taxon>
    </lineage>
</organism>
<evidence type="ECO:0000313" key="2">
    <source>
        <dbReference type="EMBL" id="GFN78226.1"/>
    </source>
</evidence>
<name>A0AAV3Y605_9GAST</name>
<protein>
    <submittedName>
        <fullName evidence="2">Uncharacterized protein</fullName>
    </submittedName>
</protein>
<sequence length="99" mass="11450">MPRFCKETAPLQDSRVDGIRSREPRTDNATSHSGMLFLIRYPRRYRVTLSPAVPFATKGRCRMKSEFVKHCITNTSDRKSEALVNLRRSNSLDDKKHLV</sequence>
<dbReference type="EMBL" id="BLXT01000588">
    <property type="protein sequence ID" value="GFN78226.1"/>
    <property type="molecule type" value="Genomic_DNA"/>
</dbReference>
<reference evidence="2 3" key="1">
    <citation type="journal article" date="2021" name="Elife">
        <title>Chloroplast acquisition without the gene transfer in kleptoplastic sea slugs, Plakobranchus ocellatus.</title>
        <authorList>
            <person name="Maeda T."/>
            <person name="Takahashi S."/>
            <person name="Yoshida T."/>
            <person name="Shimamura S."/>
            <person name="Takaki Y."/>
            <person name="Nagai Y."/>
            <person name="Toyoda A."/>
            <person name="Suzuki Y."/>
            <person name="Arimoto A."/>
            <person name="Ishii H."/>
            <person name="Satoh N."/>
            <person name="Nishiyama T."/>
            <person name="Hasebe M."/>
            <person name="Maruyama T."/>
            <person name="Minagawa J."/>
            <person name="Obokata J."/>
            <person name="Shigenobu S."/>
        </authorList>
    </citation>
    <scope>NUCLEOTIDE SEQUENCE [LARGE SCALE GENOMIC DNA]</scope>
</reference>
<dbReference type="AlphaFoldDB" id="A0AAV3Y605"/>
<keyword evidence="3" id="KW-1185">Reference proteome</keyword>
<evidence type="ECO:0000256" key="1">
    <source>
        <dbReference type="SAM" id="MobiDB-lite"/>
    </source>
</evidence>